<dbReference type="GO" id="GO:0007264">
    <property type="term" value="P:small GTPase-mediated signal transduction"/>
    <property type="evidence" value="ECO:0007669"/>
    <property type="project" value="InterPro"/>
</dbReference>
<keyword evidence="3" id="KW-0472">Membrane</keyword>
<dbReference type="SMART" id="SM00174">
    <property type="entry name" value="RHO"/>
    <property type="match status" value="1"/>
</dbReference>
<accession>A0A177BBK5</accession>
<dbReference type="Gene3D" id="3.40.50.300">
    <property type="entry name" value="P-loop containing nucleotide triphosphate hydrolases"/>
    <property type="match status" value="3"/>
</dbReference>
<dbReference type="Proteomes" id="UP000078046">
    <property type="component" value="Unassembled WGS sequence"/>
</dbReference>
<evidence type="ECO:0000259" key="4">
    <source>
        <dbReference type="PROSITE" id="PS50893"/>
    </source>
</evidence>
<name>A0A177BBK5_9BILA</name>
<dbReference type="GO" id="GO:0016887">
    <property type="term" value="F:ATP hydrolysis activity"/>
    <property type="evidence" value="ECO:0007669"/>
    <property type="project" value="InterPro"/>
</dbReference>
<dbReference type="EMBL" id="LWCA01000108">
    <property type="protein sequence ID" value="OAF70814.1"/>
    <property type="molecule type" value="Genomic_DNA"/>
</dbReference>
<dbReference type="InterPro" id="IPR003439">
    <property type="entry name" value="ABC_transporter-like_ATP-bd"/>
</dbReference>
<dbReference type="InterPro" id="IPR005225">
    <property type="entry name" value="Small_GTP-bd"/>
</dbReference>
<dbReference type="GO" id="GO:0051301">
    <property type="term" value="P:cell division"/>
    <property type="evidence" value="ECO:0007669"/>
    <property type="project" value="UniProtKB-KW"/>
</dbReference>
<dbReference type="Pfam" id="PF00071">
    <property type="entry name" value="Ras"/>
    <property type="match status" value="1"/>
</dbReference>
<dbReference type="AlphaFoldDB" id="A0A177BBK5"/>
<evidence type="ECO:0000313" key="6">
    <source>
        <dbReference type="Proteomes" id="UP000078046"/>
    </source>
</evidence>
<dbReference type="GO" id="GO:0005524">
    <property type="term" value="F:ATP binding"/>
    <property type="evidence" value="ECO:0007669"/>
    <property type="project" value="InterPro"/>
</dbReference>
<gene>
    <name evidence="5" type="ORF">A3Q56_01404</name>
</gene>
<keyword evidence="5" id="KW-0131">Cell cycle</keyword>
<dbReference type="PROSITE" id="PS50893">
    <property type="entry name" value="ABC_TRANSPORTER_2"/>
    <property type="match status" value="1"/>
</dbReference>
<dbReference type="FunFam" id="3.40.50.300:FF:000118">
    <property type="entry name" value="Rho-related GTP-binding protein RhoG"/>
    <property type="match status" value="1"/>
</dbReference>
<sequence length="730" mass="83634">MATDFVSTPKYTYLPTYEYLLEIDTKLISVVKWLNYTERDYSINRVGGISFHRNYKKNDSSVFRGFDLILISSNWVSFEEMFSKNNNKPTLASISYNNEHSLSHVSMLSVYSNMLLRSIFKNDTHKKGIQIQYRMQEKLEFKTSKNRVIQFVVLLFLPNMATILLSFVIFLYISLTISKYIFVSKNGIRHLLSLRKFDQSSLDNELIYMTFTHITVSSVCILLTITIELFSEYISKAHYFTGIRNSPRIDVSAVKEKKRVQNSIQENAELIRFNDIKHRYFFAKKTSLNSISFGLQEGDIFCLLGRNGSAKIPNLQYHIALNLNHYLNTLHLRKDLFEILNLTRYANTKAEYLSGGFRKLLAFAITLTSPSQIIILDEPTTGVDIHGRSAIWKCIKKYSSKSRIFLITSHNMKELDMYTNKVAIIDDGNILAFGLPTLLNKRYGSYFQITVFKNENFGDADTWKETVLPTASLYQDTKNYAIFHCMEMNLKSTNLFVNLLEAKGKSIRNFHIVSPSLQQMFAKLINLKTNDECSIISELMIAIKCVVVGDGAVGKTSLLITYTSQTFPGHYIPTVFDNYSAAENFEGQPVTIGLWDTAGQEDYDRLRPLSYPQTDVFLVCFNVVSPVTFSNVTRKWTPELNHHCPTKPRLLVGTKVDLRKDPTVLEQLNKQNLKPVTAEEGRKYAKENQYLCYHETSALTKQGLHLTFKLAVGAVISPKPLLKTRKCTIL</sequence>
<keyword evidence="5" id="KW-0132">Cell division</keyword>
<dbReference type="GO" id="GO:0005525">
    <property type="term" value="F:GTP binding"/>
    <property type="evidence" value="ECO:0007669"/>
    <property type="project" value="UniProtKB-KW"/>
</dbReference>
<keyword evidence="1" id="KW-0547">Nucleotide-binding</keyword>
<evidence type="ECO:0000256" key="2">
    <source>
        <dbReference type="ARBA" id="ARBA00023134"/>
    </source>
</evidence>
<dbReference type="PROSITE" id="PS51419">
    <property type="entry name" value="RAB"/>
    <property type="match status" value="1"/>
</dbReference>
<keyword evidence="6" id="KW-1185">Reference proteome</keyword>
<dbReference type="SUPFAM" id="SSF52540">
    <property type="entry name" value="P-loop containing nucleoside triphosphate hydrolases"/>
    <property type="match status" value="2"/>
</dbReference>
<keyword evidence="2" id="KW-0342">GTP-binding</keyword>
<dbReference type="InterPro" id="IPR001806">
    <property type="entry name" value="Small_GTPase"/>
</dbReference>
<dbReference type="PROSITE" id="PS51421">
    <property type="entry name" value="RAS"/>
    <property type="match status" value="1"/>
</dbReference>
<feature type="domain" description="ABC transporter" evidence="4">
    <location>
        <begin position="271"/>
        <end position="452"/>
    </location>
</feature>
<dbReference type="PRINTS" id="PR00449">
    <property type="entry name" value="RASTRNSFRMNG"/>
</dbReference>
<reference evidence="5 6" key="1">
    <citation type="submission" date="2016-04" db="EMBL/GenBank/DDBJ databases">
        <title>The genome of Intoshia linei affirms orthonectids as highly simplified spiralians.</title>
        <authorList>
            <person name="Mikhailov K.V."/>
            <person name="Slusarev G.S."/>
            <person name="Nikitin M.A."/>
            <person name="Logacheva M.D."/>
            <person name="Penin A."/>
            <person name="Aleoshin V."/>
            <person name="Panchin Y.V."/>
        </authorList>
    </citation>
    <scope>NUCLEOTIDE SEQUENCE [LARGE SCALE GENOMIC DNA]</scope>
    <source>
        <strain evidence="5">Intl2013</strain>
        <tissue evidence="5">Whole animal</tissue>
    </source>
</reference>
<dbReference type="PROSITE" id="PS51420">
    <property type="entry name" value="RHO"/>
    <property type="match status" value="1"/>
</dbReference>
<evidence type="ECO:0000256" key="1">
    <source>
        <dbReference type="ARBA" id="ARBA00022741"/>
    </source>
</evidence>
<comment type="caution">
    <text evidence="5">The sequence shown here is derived from an EMBL/GenBank/DDBJ whole genome shotgun (WGS) entry which is preliminary data.</text>
</comment>
<evidence type="ECO:0000313" key="5">
    <source>
        <dbReference type="EMBL" id="OAF70814.1"/>
    </source>
</evidence>
<dbReference type="NCBIfam" id="TIGR00231">
    <property type="entry name" value="small_GTP"/>
    <property type="match status" value="1"/>
</dbReference>
<protein>
    <submittedName>
        <fullName evidence="5">Cell division control protein 42</fullName>
    </submittedName>
</protein>
<feature type="transmembrane region" description="Helical" evidence="3">
    <location>
        <begin position="148"/>
        <end position="173"/>
    </location>
</feature>
<dbReference type="InterPro" id="IPR027417">
    <property type="entry name" value="P-loop_NTPase"/>
</dbReference>
<evidence type="ECO:0000256" key="3">
    <source>
        <dbReference type="SAM" id="Phobius"/>
    </source>
</evidence>
<dbReference type="OrthoDB" id="8830751at2759"/>
<dbReference type="CDD" id="cd00157">
    <property type="entry name" value="Rho"/>
    <property type="match status" value="1"/>
</dbReference>
<dbReference type="SMART" id="SM00175">
    <property type="entry name" value="RAB"/>
    <property type="match status" value="1"/>
</dbReference>
<keyword evidence="3" id="KW-0812">Transmembrane</keyword>
<dbReference type="PANTHER" id="PTHR24072">
    <property type="entry name" value="RHO FAMILY GTPASE"/>
    <property type="match status" value="1"/>
</dbReference>
<dbReference type="SMART" id="SM00173">
    <property type="entry name" value="RAS"/>
    <property type="match status" value="1"/>
</dbReference>
<organism evidence="5 6">
    <name type="scientific">Intoshia linei</name>
    <dbReference type="NCBI Taxonomy" id="1819745"/>
    <lineage>
        <taxon>Eukaryota</taxon>
        <taxon>Metazoa</taxon>
        <taxon>Spiralia</taxon>
        <taxon>Lophotrochozoa</taxon>
        <taxon>Mesozoa</taxon>
        <taxon>Orthonectida</taxon>
        <taxon>Rhopaluridae</taxon>
        <taxon>Intoshia</taxon>
    </lineage>
</organism>
<dbReference type="GO" id="GO:0003924">
    <property type="term" value="F:GTPase activity"/>
    <property type="evidence" value="ECO:0007669"/>
    <property type="project" value="InterPro"/>
</dbReference>
<proteinExistence type="predicted"/>
<keyword evidence="3" id="KW-1133">Transmembrane helix</keyword>
<dbReference type="InterPro" id="IPR003578">
    <property type="entry name" value="Small_GTPase_Rho"/>
</dbReference>